<reference evidence="2 3" key="2">
    <citation type="journal article" date="2017" name="Nature">
        <title>The Apostasia genome and the evolution of orchids.</title>
        <authorList>
            <person name="Zhang G.Q."/>
            <person name="Liu K.W."/>
            <person name="Li Z."/>
            <person name="Lohaus R."/>
            <person name="Hsiao Y.Y."/>
            <person name="Niu S.C."/>
            <person name="Wang J.Y."/>
            <person name="Lin Y.C."/>
            <person name="Xu Q."/>
            <person name="Chen L.J."/>
            <person name="Yoshida K."/>
            <person name="Fujiwara S."/>
            <person name="Wang Z.W."/>
            <person name="Zhang Y.Q."/>
            <person name="Mitsuda N."/>
            <person name="Wang M."/>
            <person name="Liu G.H."/>
            <person name="Pecoraro L."/>
            <person name="Huang H.X."/>
            <person name="Xiao X.J."/>
            <person name="Lin M."/>
            <person name="Wu X.Y."/>
            <person name="Wu W.L."/>
            <person name="Chen Y.Y."/>
            <person name="Chang S.B."/>
            <person name="Sakamoto S."/>
            <person name="Ohme-Takagi M."/>
            <person name="Yagi M."/>
            <person name="Zeng S.J."/>
            <person name="Shen C.Y."/>
            <person name="Yeh C.M."/>
            <person name="Luo Y.B."/>
            <person name="Tsai W.C."/>
            <person name="Van de Peer Y."/>
            <person name="Liu Z.J."/>
        </authorList>
    </citation>
    <scope>NUCLEOTIDE SEQUENCE [LARGE SCALE GENOMIC DNA]</scope>
    <source>
        <tissue evidence="2">The whole plant</tissue>
    </source>
</reference>
<dbReference type="AlphaFoldDB" id="A0A2I0WTI2"/>
<reference evidence="2 3" key="1">
    <citation type="journal article" date="2016" name="Sci. Rep.">
        <title>The Dendrobium catenatum Lindl. genome sequence provides insights into polysaccharide synthase, floral development and adaptive evolution.</title>
        <authorList>
            <person name="Zhang G.Q."/>
            <person name="Xu Q."/>
            <person name="Bian C."/>
            <person name="Tsai W.C."/>
            <person name="Yeh C.M."/>
            <person name="Liu K.W."/>
            <person name="Yoshida K."/>
            <person name="Zhang L.S."/>
            <person name="Chang S.B."/>
            <person name="Chen F."/>
            <person name="Shi Y."/>
            <person name="Su Y.Y."/>
            <person name="Zhang Y.Q."/>
            <person name="Chen L.J."/>
            <person name="Yin Y."/>
            <person name="Lin M."/>
            <person name="Huang H."/>
            <person name="Deng H."/>
            <person name="Wang Z.W."/>
            <person name="Zhu S.L."/>
            <person name="Zhao X."/>
            <person name="Deng C."/>
            <person name="Niu S.C."/>
            <person name="Huang J."/>
            <person name="Wang M."/>
            <person name="Liu G.H."/>
            <person name="Yang H.J."/>
            <person name="Xiao X.J."/>
            <person name="Hsiao Y.Y."/>
            <person name="Wu W.L."/>
            <person name="Chen Y.Y."/>
            <person name="Mitsuda N."/>
            <person name="Ohme-Takagi M."/>
            <person name="Luo Y.B."/>
            <person name="Van de Peer Y."/>
            <person name="Liu Z.J."/>
        </authorList>
    </citation>
    <scope>NUCLEOTIDE SEQUENCE [LARGE SCALE GENOMIC DNA]</scope>
    <source>
        <tissue evidence="2">The whole plant</tissue>
    </source>
</reference>
<name>A0A2I0WTI2_9ASPA</name>
<feature type="compositionally biased region" description="Basic and acidic residues" evidence="1">
    <location>
        <begin position="122"/>
        <end position="146"/>
    </location>
</feature>
<keyword evidence="3" id="KW-1185">Reference proteome</keyword>
<sequence length="155" mass="17002">MSGQRGSVSKNRAFTGGRSVTRYVGNITDAIGAGIKSLSLNKPAQDPSFYRRIYRRMGTPECFHRILRRQMRRKVSIAIFRNIPPLPAPFVPVQNFSPENLTATLKATGVEEDGAIVSAYESPKEGEGGVPSREEPGIKAEAEAKPKLNGFKNQI</sequence>
<protein>
    <submittedName>
        <fullName evidence="2">Uncharacterized protein</fullName>
    </submittedName>
</protein>
<evidence type="ECO:0000256" key="1">
    <source>
        <dbReference type="SAM" id="MobiDB-lite"/>
    </source>
</evidence>
<evidence type="ECO:0000313" key="2">
    <source>
        <dbReference type="EMBL" id="PKU78969.1"/>
    </source>
</evidence>
<feature type="region of interest" description="Disordered" evidence="1">
    <location>
        <begin position="121"/>
        <end position="155"/>
    </location>
</feature>
<dbReference type="Proteomes" id="UP000233837">
    <property type="component" value="Unassembled WGS sequence"/>
</dbReference>
<gene>
    <name evidence="2" type="ORF">MA16_Dca000313</name>
</gene>
<evidence type="ECO:0000313" key="3">
    <source>
        <dbReference type="Proteomes" id="UP000233837"/>
    </source>
</evidence>
<accession>A0A2I0WTI2</accession>
<proteinExistence type="predicted"/>
<organism evidence="2 3">
    <name type="scientific">Dendrobium catenatum</name>
    <dbReference type="NCBI Taxonomy" id="906689"/>
    <lineage>
        <taxon>Eukaryota</taxon>
        <taxon>Viridiplantae</taxon>
        <taxon>Streptophyta</taxon>
        <taxon>Embryophyta</taxon>
        <taxon>Tracheophyta</taxon>
        <taxon>Spermatophyta</taxon>
        <taxon>Magnoliopsida</taxon>
        <taxon>Liliopsida</taxon>
        <taxon>Asparagales</taxon>
        <taxon>Orchidaceae</taxon>
        <taxon>Epidendroideae</taxon>
        <taxon>Malaxideae</taxon>
        <taxon>Dendrobiinae</taxon>
        <taxon>Dendrobium</taxon>
    </lineage>
</organism>
<dbReference type="EMBL" id="KZ502442">
    <property type="protein sequence ID" value="PKU78969.1"/>
    <property type="molecule type" value="Genomic_DNA"/>
</dbReference>